<evidence type="ECO:0000256" key="3">
    <source>
        <dbReference type="ARBA" id="ARBA00022741"/>
    </source>
</evidence>
<keyword evidence="2" id="KW-0813">Transport</keyword>
<comment type="similarity">
    <text evidence="1">Belongs to the ABC transporter superfamily.</text>
</comment>
<dbReference type="CDD" id="cd03224">
    <property type="entry name" value="ABC_TM1139_LivF_branched"/>
    <property type="match status" value="1"/>
</dbReference>
<keyword evidence="3" id="KW-0547">Nucleotide-binding</keyword>
<protein>
    <submittedName>
        <fullName evidence="7">Branched chain amino acid/phenylalanine ABC transporter ATP binding subunit LivF</fullName>
    </submittedName>
</protein>
<accession>A0ABM9DWB3</accession>
<dbReference type="Pfam" id="PF00005">
    <property type="entry name" value="ABC_tran"/>
    <property type="match status" value="1"/>
</dbReference>
<sequence length="252" mass="26926">MADCSTHQTAGQSGTPLLQLDNVSVNYGKFRALTDVSYKIYPGQIVALLGGNASGKSTSMKTISGTTTVTAGEIFWKGELITREPTPARMARGIGVVPEGRRMFASLTVLENLQLGAWAGSKGSATSDDIAEMLDLFPPLKNLVNRPSGVLSGGEQQMVAFARALIRHPELVIMDEPSMGLAPALVKRVFEIIEEIKSRKIAVFIVEQNARAALRVADYAYVLAAGQVVLEGTPDVVATAPMMTEAYLGKRS</sequence>
<evidence type="ECO:0000313" key="8">
    <source>
        <dbReference type="Proteomes" id="UP001153050"/>
    </source>
</evidence>
<dbReference type="PROSITE" id="PS50893">
    <property type="entry name" value="ABC_TRANSPORTER_2"/>
    <property type="match status" value="1"/>
</dbReference>
<dbReference type="InterPro" id="IPR027417">
    <property type="entry name" value="P-loop_NTPase"/>
</dbReference>
<gene>
    <name evidence="7" type="primary">livF</name>
    <name evidence="7" type="ORF">MES5069_270200</name>
</gene>
<dbReference type="Proteomes" id="UP001153050">
    <property type="component" value="Unassembled WGS sequence"/>
</dbReference>
<dbReference type="SUPFAM" id="SSF52540">
    <property type="entry name" value="P-loop containing nucleoside triphosphate hydrolases"/>
    <property type="match status" value="1"/>
</dbReference>
<organism evidence="7 8">
    <name type="scientific">Mesorhizobium escarrei</name>
    <dbReference type="NCBI Taxonomy" id="666018"/>
    <lineage>
        <taxon>Bacteria</taxon>
        <taxon>Pseudomonadati</taxon>
        <taxon>Pseudomonadota</taxon>
        <taxon>Alphaproteobacteria</taxon>
        <taxon>Hyphomicrobiales</taxon>
        <taxon>Phyllobacteriaceae</taxon>
        <taxon>Mesorhizobium</taxon>
    </lineage>
</organism>
<dbReference type="EMBL" id="CAKXZT010000121">
    <property type="protein sequence ID" value="CAH2401009.1"/>
    <property type="molecule type" value="Genomic_DNA"/>
</dbReference>
<evidence type="ECO:0000256" key="1">
    <source>
        <dbReference type="ARBA" id="ARBA00005417"/>
    </source>
</evidence>
<proteinExistence type="inferred from homology"/>
<evidence type="ECO:0000259" key="6">
    <source>
        <dbReference type="PROSITE" id="PS50893"/>
    </source>
</evidence>
<name>A0ABM9DWB3_9HYPH</name>
<dbReference type="PROSITE" id="PS00211">
    <property type="entry name" value="ABC_TRANSPORTER_1"/>
    <property type="match status" value="1"/>
</dbReference>
<keyword evidence="4" id="KW-0067">ATP-binding</keyword>
<evidence type="ECO:0000256" key="5">
    <source>
        <dbReference type="ARBA" id="ARBA00022970"/>
    </source>
</evidence>
<comment type="caution">
    <text evidence="7">The sequence shown here is derived from an EMBL/GenBank/DDBJ whole genome shotgun (WGS) entry which is preliminary data.</text>
</comment>
<dbReference type="PANTHER" id="PTHR43820">
    <property type="entry name" value="HIGH-AFFINITY BRANCHED-CHAIN AMINO ACID TRANSPORT ATP-BINDING PROTEIN LIVF"/>
    <property type="match status" value="1"/>
</dbReference>
<evidence type="ECO:0000256" key="4">
    <source>
        <dbReference type="ARBA" id="ARBA00022840"/>
    </source>
</evidence>
<reference evidence="7 8" key="1">
    <citation type="submission" date="2022-03" db="EMBL/GenBank/DDBJ databases">
        <authorList>
            <person name="Brunel B."/>
        </authorList>
    </citation>
    <scope>NUCLEOTIDE SEQUENCE [LARGE SCALE GENOMIC DNA]</scope>
    <source>
        <strain evidence="7">STM5069sample</strain>
    </source>
</reference>
<evidence type="ECO:0000256" key="2">
    <source>
        <dbReference type="ARBA" id="ARBA00022448"/>
    </source>
</evidence>
<dbReference type="InterPro" id="IPR052156">
    <property type="entry name" value="BCAA_Transport_ATP-bd_LivF"/>
</dbReference>
<dbReference type="PANTHER" id="PTHR43820:SF4">
    <property type="entry name" value="HIGH-AFFINITY BRANCHED-CHAIN AMINO ACID TRANSPORT ATP-BINDING PROTEIN LIVF"/>
    <property type="match status" value="1"/>
</dbReference>
<feature type="domain" description="ABC transporter" evidence="6">
    <location>
        <begin position="18"/>
        <end position="250"/>
    </location>
</feature>
<dbReference type="Gene3D" id="3.40.50.300">
    <property type="entry name" value="P-loop containing nucleotide triphosphate hydrolases"/>
    <property type="match status" value="1"/>
</dbReference>
<dbReference type="InterPro" id="IPR017871">
    <property type="entry name" value="ABC_transporter-like_CS"/>
</dbReference>
<evidence type="ECO:0000313" key="7">
    <source>
        <dbReference type="EMBL" id="CAH2401009.1"/>
    </source>
</evidence>
<keyword evidence="5" id="KW-0029">Amino-acid transport</keyword>
<dbReference type="InterPro" id="IPR003439">
    <property type="entry name" value="ABC_transporter-like_ATP-bd"/>
</dbReference>
<keyword evidence="8" id="KW-1185">Reference proteome</keyword>